<feature type="compositionally biased region" description="Basic and acidic residues" evidence="1">
    <location>
        <begin position="1154"/>
        <end position="1176"/>
    </location>
</feature>
<dbReference type="Gramene" id="OMO92485">
    <property type="protein sequence ID" value="OMO92485"/>
    <property type="gene ID" value="CCACVL1_06833"/>
</dbReference>
<keyword evidence="4" id="KW-1185">Reference proteome</keyword>
<evidence type="ECO:0000256" key="1">
    <source>
        <dbReference type="SAM" id="MobiDB-lite"/>
    </source>
</evidence>
<evidence type="ECO:0000313" key="3">
    <source>
        <dbReference type="EMBL" id="OMO92485.1"/>
    </source>
</evidence>
<feature type="region of interest" description="Disordered" evidence="1">
    <location>
        <begin position="136"/>
        <end position="157"/>
    </location>
</feature>
<dbReference type="PANTHER" id="PTHR35046">
    <property type="entry name" value="ZINC KNUCKLE (CCHC-TYPE) FAMILY PROTEIN"/>
    <property type="match status" value="1"/>
</dbReference>
<gene>
    <name evidence="3" type="ORF">CCACVL1_06833</name>
</gene>
<dbReference type="EMBL" id="AWWV01008191">
    <property type="protein sequence ID" value="OMO92485.1"/>
    <property type="molecule type" value="Genomic_DNA"/>
</dbReference>
<feature type="compositionally biased region" description="Low complexity" evidence="1">
    <location>
        <begin position="810"/>
        <end position="828"/>
    </location>
</feature>
<sequence>MTCYFKWVEKLGLKTIPHPTPYKLSWLKDESDLKVTYKCQVAFSIGKYYSDEVECDVVPMDACHLLLGSPWLYDRHVIYDGHGHSYTLKKDGRKITLTPLKPKATLTPKVENLLMSSRGLVPYVHGGTSNFFQPGENDTGVSHMSHEADSGEEDEFSKASTTPCKHIALMTCHFKWDQGSHVGWKLAPLQVDAYVEASISHFMTHVNDPPFSIALVVREIIMSQQSVDGGRVAGLDTIEGLRALVESLQNRLHIVEERQRHREPSEGSSHTRRGVRGDGTSSSSSERLHPDDVGAYLRRQQQQQRGNNRHEEVGDNNKQIQQVRDAQANYLNTFVPKVQIPEFDGRGQPDDFLEWLHTVERIFEYQDVPENKQVKLVAIKLRKHASLWWENLRMQRERNGKEKIRTWDKMVREFKKKFLPEDYKQDVFLKLQNLKQGSMNVLDYTAEFDALMIKANINEPEEQTIARYLAGLKISIANIVVLQPYRTLNDVIKLALRVEKQVRNKSVAKLDEKEPSEETTPKAPFVPKCNIDVNNKDKGKRATDDSGKQRSDDDNEKNELEAEQAHEEEVLVHADQGESFLVQRVFNITQASPGEDWKRKNVFHTRCTCQGKICMVIIDSGSFENHASTEMVQKLGLKTIPHPTPYKLSWLKDESDLKVTYKCQVAFSIGKYYSDEVECDVVPMDACHLLLGSPWLYDRHVIYDGHGDTYTLKKDGRKITLTPLKPKATPTPKVEHLLMSSRGLVPYVHGGTSNFFQPGENDTGVSHMRSCMPKTRSSGIEGLECNPEPERTLFQKKKKTQSRLEEEESSNSSSQPSSPRSAVSTSSEDMAEEEQPKTLRELAAPNVNAKREDPHRYLTDFQIACSSTSIQGIPEDQFLLRTFPFTLMDRAKDWLYLLPTSSITSWTSLKKLFLEKYFPAHNASSIRKEICGIKQRHGETMHQYWERFKTLCASCPNHQINEQLLIQYFYEGLLPFHRSSIDSASGGAFIDKTPAEAWTLVENMAANTQQFGSREDFSREGPTRRINEVSTYSTSLEQQLQETNQQIAILTNLSQANFSSLPRVCAIEMQQIKEAMEMMRKQICQLASDLSDLKTQGQQRIPSQPKVPPRENVSAISLRTGKELKDPYPTLAAHQQDKGESSYTKEDLQLPAEIKIEDEHNDKRAAPIEGSNKEEAATQPKGKVEVNIPLLDAIQQIPNYAKFLKQLCTNKKRLQSKVSAGTNVSAVLQKSLPPKCKDPGTFSITCSIGRSIIENAMLDLGASLTVMPYSFYKSLNLGFLKNTDVILQLANGSLVYPKGRPFLKISHTKIDVFNGSLTMEFDGEVIHPRISSQVPLKSNNFVYVISSKFVKKGAIEDSSSTSPAQISKGRQRIAAFKQQKDENFYQAWDRFKMLCANCPDHGISQQLLISYFYEGLGVDDQILVESIDNIPLFDRTPDAA</sequence>
<feature type="compositionally biased region" description="Basic and acidic residues" evidence="1">
    <location>
        <begin position="534"/>
        <end position="562"/>
    </location>
</feature>
<feature type="region of interest" description="Disordered" evidence="1">
    <location>
        <begin position="256"/>
        <end position="289"/>
    </location>
</feature>
<dbReference type="Proteomes" id="UP000188268">
    <property type="component" value="Unassembled WGS sequence"/>
</dbReference>
<dbReference type="InterPro" id="IPR005162">
    <property type="entry name" value="Retrotrans_gag_dom"/>
</dbReference>
<dbReference type="InterPro" id="IPR021109">
    <property type="entry name" value="Peptidase_aspartic_dom_sf"/>
</dbReference>
<accession>A0A1R3JCA8</accession>
<dbReference type="Pfam" id="PF03732">
    <property type="entry name" value="Retrotrans_gag"/>
    <property type="match status" value="3"/>
</dbReference>
<protein>
    <submittedName>
        <fullName evidence="3">Retrotransposon gag protein</fullName>
    </submittedName>
</protein>
<feature type="domain" description="Retrotransposon gag" evidence="2">
    <location>
        <begin position="882"/>
        <end position="974"/>
    </location>
</feature>
<feature type="domain" description="Retrotransposon gag" evidence="2">
    <location>
        <begin position="375"/>
        <end position="473"/>
    </location>
</feature>
<proteinExistence type="predicted"/>
<dbReference type="Gene3D" id="2.40.70.10">
    <property type="entry name" value="Acid Proteases"/>
    <property type="match status" value="2"/>
</dbReference>
<dbReference type="PANTHER" id="PTHR35046:SF21">
    <property type="entry name" value="RETROTRANSPOSON GAG DOMAIN-CONTAINING PROTEIN-RELATED"/>
    <property type="match status" value="1"/>
</dbReference>
<evidence type="ECO:0000313" key="4">
    <source>
        <dbReference type="Proteomes" id="UP000188268"/>
    </source>
</evidence>
<feature type="region of interest" description="Disordered" evidence="1">
    <location>
        <begin position="506"/>
        <end position="562"/>
    </location>
</feature>
<feature type="domain" description="Retrotransposon gag" evidence="2">
    <location>
        <begin position="1364"/>
        <end position="1416"/>
    </location>
</feature>
<dbReference type="STRING" id="210143.A0A1R3JCA8"/>
<comment type="caution">
    <text evidence="3">The sequence shown here is derived from an EMBL/GenBank/DDBJ whole genome shotgun (WGS) entry which is preliminary data.</text>
</comment>
<dbReference type="OrthoDB" id="997438at2759"/>
<feature type="compositionally biased region" description="Basic and acidic residues" evidence="1">
    <location>
        <begin position="256"/>
        <end position="265"/>
    </location>
</feature>
<organism evidence="3 4">
    <name type="scientific">Corchorus capsularis</name>
    <name type="common">Jute</name>
    <dbReference type="NCBI Taxonomy" id="210143"/>
    <lineage>
        <taxon>Eukaryota</taxon>
        <taxon>Viridiplantae</taxon>
        <taxon>Streptophyta</taxon>
        <taxon>Embryophyta</taxon>
        <taxon>Tracheophyta</taxon>
        <taxon>Spermatophyta</taxon>
        <taxon>Magnoliopsida</taxon>
        <taxon>eudicotyledons</taxon>
        <taxon>Gunneridae</taxon>
        <taxon>Pentapetalae</taxon>
        <taxon>rosids</taxon>
        <taxon>malvids</taxon>
        <taxon>Malvales</taxon>
        <taxon>Malvaceae</taxon>
        <taxon>Grewioideae</taxon>
        <taxon>Apeibeae</taxon>
        <taxon>Corchorus</taxon>
    </lineage>
</organism>
<feature type="region of interest" description="Disordered" evidence="1">
    <location>
        <begin position="1154"/>
        <end position="1180"/>
    </location>
</feature>
<reference evidence="3 4" key="1">
    <citation type="submission" date="2013-09" db="EMBL/GenBank/DDBJ databases">
        <title>Corchorus capsularis genome sequencing.</title>
        <authorList>
            <person name="Alam M."/>
            <person name="Haque M.S."/>
            <person name="Islam M.S."/>
            <person name="Emdad E.M."/>
            <person name="Islam M.M."/>
            <person name="Ahmed B."/>
            <person name="Halim A."/>
            <person name="Hossen Q.M.M."/>
            <person name="Hossain M.Z."/>
            <person name="Ahmed R."/>
            <person name="Khan M.M."/>
            <person name="Islam R."/>
            <person name="Rashid M.M."/>
            <person name="Khan S.A."/>
            <person name="Rahman M.S."/>
            <person name="Alam M."/>
        </authorList>
    </citation>
    <scope>NUCLEOTIDE SEQUENCE [LARGE SCALE GENOMIC DNA]</scope>
    <source>
        <strain evidence="4">cv. CVL-1</strain>
        <tissue evidence="3">Whole seedling</tissue>
    </source>
</reference>
<evidence type="ECO:0000259" key="2">
    <source>
        <dbReference type="Pfam" id="PF03732"/>
    </source>
</evidence>
<feature type="region of interest" description="Disordered" evidence="1">
    <location>
        <begin position="758"/>
        <end position="851"/>
    </location>
</feature>
<name>A0A1R3JCA8_COCAP</name>
<dbReference type="CDD" id="cd00303">
    <property type="entry name" value="retropepsin_like"/>
    <property type="match status" value="3"/>
</dbReference>